<reference evidence="1 2" key="1">
    <citation type="submission" date="2020-05" db="EMBL/GenBank/DDBJ databases">
        <title>Bremerella alba sp. nov., a novel planctomycete isolated from the surface of the macroalga Fucus spiralis.</title>
        <authorList>
            <person name="Godinho O."/>
            <person name="Botelho R."/>
            <person name="Albuquerque L."/>
            <person name="Wiegand S."/>
            <person name="Da Costa M.S."/>
            <person name="Lobo-Da-Cunha A."/>
            <person name="Jogler C."/>
            <person name="Lage O.M."/>
        </authorList>
    </citation>
    <scope>NUCLEOTIDE SEQUENCE [LARGE SCALE GENOMIC DNA]</scope>
    <source>
        <strain evidence="1 2">FF15</strain>
    </source>
</reference>
<sequence>MATIKANGNLNGHELRDIEVVNPGDWFGKTWLIEIGGSYSSHYIVIEADSMSDAIDELADSEKHGHHIIVEDEYLADYPEDSRHYGPSGQVLVLDHIMIHGQEGSDTPFPCMYHGEGLASEGVKPTEFCWDEIES</sequence>
<name>A0A7V8V349_9BACT</name>
<keyword evidence="2" id="KW-1185">Reference proteome</keyword>
<dbReference type="EMBL" id="JABRWO010000003">
    <property type="protein sequence ID" value="MBA2114085.1"/>
    <property type="molecule type" value="Genomic_DNA"/>
</dbReference>
<evidence type="ECO:0000313" key="1">
    <source>
        <dbReference type="EMBL" id="MBA2114085.1"/>
    </source>
</evidence>
<accession>A0A7V8V349</accession>
<protein>
    <submittedName>
        <fullName evidence="1">Uncharacterized protein</fullName>
    </submittedName>
</protein>
<organism evidence="1 2">
    <name type="scientific">Bremerella alba</name>
    <dbReference type="NCBI Taxonomy" id="980252"/>
    <lineage>
        <taxon>Bacteria</taxon>
        <taxon>Pseudomonadati</taxon>
        <taxon>Planctomycetota</taxon>
        <taxon>Planctomycetia</taxon>
        <taxon>Pirellulales</taxon>
        <taxon>Pirellulaceae</taxon>
        <taxon>Bremerella</taxon>
    </lineage>
</organism>
<evidence type="ECO:0000313" key="2">
    <source>
        <dbReference type="Proteomes" id="UP000551616"/>
    </source>
</evidence>
<proteinExistence type="predicted"/>
<dbReference type="AlphaFoldDB" id="A0A7V8V349"/>
<dbReference type="Proteomes" id="UP000551616">
    <property type="component" value="Unassembled WGS sequence"/>
</dbReference>
<comment type="caution">
    <text evidence="1">The sequence shown here is derived from an EMBL/GenBank/DDBJ whole genome shotgun (WGS) entry which is preliminary data.</text>
</comment>
<dbReference type="RefSeq" id="WP_207395572.1">
    <property type="nucleotide sequence ID" value="NZ_JABRWO010000003.1"/>
</dbReference>
<gene>
    <name evidence="1" type="ORF">HOV93_12410</name>
</gene>